<dbReference type="PANTHER" id="PTHR19316">
    <property type="entry name" value="PROTEIN FOLDING REGULATOR"/>
    <property type="match status" value="1"/>
</dbReference>
<dbReference type="SUPFAM" id="SSF48371">
    <property type="entry name" value="ARM repeat"/>
    <property type="match status" value="1"/>
</dbReference>
<dbReference type="Pfam" id="PF08609">
    <property type="entry name" value="Fes1"/>
    <property type="match status" value="1"/>
</dbReference>
<feature type="domain" description="Nucleotide exchange factor Fes1" evidence="6">
    <location>
        <begin position="1"/>
        <end position="82"/>
    </location>
</feature>
<dbReference type="InterPro" id="IPR016024">
    <property type="entry name" value="ARM-type_fold"/>
</dbReference>
<dbReference type="PROSITE" id="PS50176">
    <property type="entry name" value="ARM_REPEAT"/>
    <property type="match status" value="1"/>
</dbReference>
<dbReference type="InterPro" id="IPR013918">
    <property type="entry name" value="Nucleotide_exch_fac_Fes1"/>
</dbReference>
<dbReference type="STRING" id="1789683.A0A1X7RAX5"/>
<dbReference type="InterPro" id="IPR000225">
    <property type="entry name" value="Armadillo"/>
</dbReference>
<name>A0A1X7RAX5_9SACH</name>
<sequence length="290" mass="32433">MEKLLHWSIANSQGDKDAIEKAGKPDPKLLEQLFGGGGQDDPTLMVENMKLVTNPEVDLENKLIAMDNFEMLIENLDNANNIENLKLWESIIKVLSYEEAELRSIALSIVGTAVQNNSQSQDNFLGHEGGLAKIITLAQDRNEPLNVRTKAFYALSNLVRNHPHMTKAFIELNGLDIISPVLKDEAAKPKLKMRSFALLTAVLSSTNIDETIVKVLRKDDIIQSSIGNINKDNDINIIDRVLAFLSQLITARVTFTPEELENLSTAYGDIESLKDRLNEDDYQTVKYVLN</sequence>
<dbReference type="EMBL" id="FXLY01000014">
    <property type="protein sequence ID" value="SMN22818.1"/>
    <property type="molecule type" value="Genomic_DNA"/>
</dbReference>
<keyword evidence="8" id="KW-1185">Reference proteome</keyword>
<evidence type="ECO:0000256" key="1">
    <source>
        <dbReference type="ARBA" id="ARBA00011045"/>
    </source>
</evidence>
<proteinExistence type="inferred from homology"/>
<dbReference type="GO" id="GO:0000774">
    <property type="term" value="F:adenyl-nucleotide exchange factor activity"/>
    <property type="evidence" value="ECO:0007669"/>
    <property type="project" value="TreeGrafter"/>
</dbReference>
<dbReference type="OrthoDB" id="10250458at2759"/>
<evidence type="ECO:0000259" key="6">
    <source>
        <dbReference type="Pfam" id="PF08609"/>
    </source>
</evidence>
<accession>A0A1X7RAX5</accession>
<evidence type="ECO:0000256" key="4">
    <source>
        <dbReference type="ARBA" id="ARBA00022737"/>
    </source>
</evidence>
<dbReference type="InterPro" id="IPR050693">
    <property type="entry name" value="Hsp70_NEF-Inhibitors"/>
</dbReference>
<dbReference type="AlphaFoldDB" id="A0A1X7RAX5"/>
<protein>
    <recommendedName>
        <fullName evidence="3">Hsp70 nucleotide exchange factor FES1</fullName>
    </recommendedName>
    <alternativeName>
        <fullName evidence="2">Hsp70 nucleotide exchange factor fes1</fullName>
    </alternativeName>
</protein>
<organism evidence="7 8">
    <name type="scientific">Maudiozyma saulgeensis</name>
    <dbReference type="NCBI Taxonomy" id="1789683"/>
    <lineage>
        <taxon>Eukaryota</taxon>
        <taxon>Fungi</taxon>
        <taxon>Dikarya</taxon>
        <taxon>Ascomycota</taxon>
        <taxon>Saccharomycotina</taxon>
        <taxon>Saccharomycetes</taxon>
        <taxon>Saccharomycetales</taxon>
        <taxon>Saccharomycetaceae</taxon>
        <taxon>Maudiozyma</taxon>
    </lineage>
</organism>
<dbReference type="InterPro" id="IPR011989">
    <property type="entry name" value="ARM-like"/>
</dbReference>
<gene>
    <name evidence="7" type="ORF">KASA_0E00660G</name>
</gene>
<evidence type="ECO:0000313" key="8">
    <source>
        <dbReference type="Proteomes" id="UP000196158"/>
    </source>
</evidence>
<keyword evidence="4" id="KW-0677">Repeat</keyword>
<evidence type="ECO:0000313" key="7">
    <source>
        <dbReference type="EMBL" id="SMN22818.1"/>
    </source>
</evidence>
<dbReference type="GO" id="GO:0005783">
    <property type="term" value="C:endoplasmic reticulum"/>
    <property type="evidence" value="ECO:0007669"/>
    <property type="project" value="TreeGrafter"/>
</dbReference>
<dbReference type="Proteomes" id="UP000196158">
    <property type="component" value="Unassembled WGS sequence"/>
</dbReference>
<feature type="repeat" description="ARM" evidence="5">
    <location>
        <begin position="129"/>
        <end position="162"/>
    </location>
</feature>
<reference evidence="7 8" key="1">
    <citation type="submission" date="2017-04" db="EMBL/GenBank/DDBJ databases">
        <authorList>
            <person name="Afonso C.L."/>
            <person name="Miller P.J."/>
            <person name="Scott M.A."/>
            <person name="Spackman E."/>
            <person name="Goraichik I."/>
            <person name="Dimitrov K.M."/>
            <person name="Suarez D.L."/>
            <person name="Swayne D.E."/>
        </authorList>
    </citation>
    <scope>NUCLEOTIDE SEQUENCE [LARGE SCALE GENOMIC DNA]</scope>
</reference>
<dbReference type="PANTHER" id="PTHR19316:SF18">
    <property type="entry name" value="HSP70-BINDING PROTEIN 1"/>
    <property type="match status" value="1"/>
</dbReference>
<evidence type="ECO:0000256" key="3">
    <source>
        <dbReference type="ARBA" id="ARBA00020719"/>
    </source>
</evidence>
<comment type="similarity">
    <text evidence="1">Belongs to the FES1 family.</text>
</comment>
<evidence type="ECO:0000256" key="5">
    <source>
        <dbReference type="PROSITE-ProRule" id="PRU00259"/>
    </source>
</evidence>
<evidence type="ECO:0000256" key="2">
    <source>
        <dbReference type="ARBA" id="ARBA00015214"/>
    </source>
</evidence>
<dbReference type="Gene3D" id="1.25.10.10">
    <property type="entry name" value="Leucine-rich Repeat Variant"/>
    <property type="match status" value="1"/>
</dbReference>